<gene>
    <name evidence="1" type="ORF">EDS130_LOCUS37510</name>
    <name evidence="2" type="ORF">XAT740_LOCUS44374</name>
</gene>
<sequence length="215" mass="25421">MFSGFLFFRYLWEVIFHKYCIILAGIHVNKILNSTSYNVSHNRLILHDLSKFSKSEFWPYANYFFGGKKNGEEFHRAWLHHVENNDHHWEHFIEDYPSVAKNISRNETLEGLIIHEMPDEAILEMIADNLAASRSYEGHWPDGNKKDGWKWMTNSYEKHRLHPITRIKFGAFLCALGYARVLPREYDWSLIDKASLSSEEKSRIWSLKTLADLNN</sequence>
<evidence type="ECO:0000313" key="1">
    <source>
        <dbReference type="EMBL" id="CAF1421414.1"/>
    </source>
</evidence>
<dbReference type="Proteomes" id="UP000663852">
    <property type="component" value="Unassembled WGS sequence"/>
</dbReference>
<protein>
    <submittedName>
        <fullName evidence="2">Uncharacterized protein</fullName>
    </submittedName>
</protein>
<name>A0A815YCJ5_ADIRI</name>
<accession>A0A815YCJ5</accession>
<dbReference type="EMBL" id="CAJNOR010005614">
    <property type="protein sequence ID" value="CAF1569813.1"/>
    <property type="molecule type" value="Genomic_DNA"/>
</dbReference>
<dbReference type="Pfam" id="PF18907">
    <property type="entry name" value="DUF5662"/>
    <property type="match status" value="1"/>
</dbReference>
<organism evidence="2 3">
    <name type="scientific">Adineta ricciae</name>
    <name type="common">Rotifer</name>
    <dbReference type="NCBI Taxonomy" id="249248"/>
    <lineage>
        <taxon>Eukaryota</taxon>
        <taxon>Metazoa</taxon>
        <taxon>Spiralia</taxon>
        <taxon>Gnathifera</taxon>
        <taxon>Rotifera</taxon>
        <taxon>Eurotatoria</taxon>
        <taxon>Bdelloidea</taxon>
        <taxon>Adinetida</taxon>
        <taxon>Adinetidae</taxon>
        <taxon>Adineta</taxon>
    </lineage>
</organism>
<dbReference type="EMBL" id="CAJNOJ010000371">
    <property type="protein sequence ID" value="CAF1421414.1"/>
    <property type="molecule type" value="Genomic_DNA"/>
</dbReference>
<dbReference type="Proteomes" id="UP000663828">
    <property type="component" value="Unassembled WGS sequence"/>
</dbReference>
<dbReference type="OrthoDB" id="10006501at2759"/>
<dbReference type="InterPro" id="IPR043721">
    <property type="entry name" value="DUF5662"/>
</dbReference>
<comment type="caution">
    <text evidence="2">The sequence shown here is derived from an EMBL/GenBank/DDBJ whole genome shotgun (WGS) entry which is preliminary data.</text>
</comment>
<keyword evidence="3" id="KW-1185">Reference proteome</keyword>
<evidence type="ECO:0000313" key="2">
    <source>
        <dbReference type="EMBL" id="CAF1569813.1"/>
    </source>
</evidence>
<reference evidence="2" key="1">
    <citation type="submission" date="2021-02" db="EMBL/GenBank/DDBJ databases">
        <authorList>
            <person name="Nowell W R."/>
        </authorList>
    </citation>
    <scope>NUCLEOTIDE SEQUENCE</scope>
</reference>
<dbReference type="AlphaFoldDB" id="A0A815YCJ5"/>
<evidence type="ECO:0000313" key="3">
    <source>
        <dbReference type="Proteomes" id="UP000663828"/>
    </source>
</evidence>
<proteinExistence type="predicted"/>